<evidence type="ECO:0000256" key="6">
    <source>
        <dbReference type="SAM" id="SignalP"/>
    </source>
</evidence>
<keyword evidence="8" id="KW-1185">Reference proteome</keyword>
<evidence type="ECO:0000256" key="5">
    <source>
        <dbReference type="ARBA" id="ARBA00023237"/>
    </source>
</evidence>
<keyword evidence="5" id="KW-0998">Cell outer membrane</keyword>
<feature type="chain" id="PRO_5046095654" evidence="6">
    <location>
        <begin position="25"/>
        <end position="277"/>
    </location>
</feature>
<evidence type="ECO:0000313" key="8">
    <source>
        <dbReference type="Proteomes" id="UP000321323"/>
    </source>
</evidence>
<evidence type="ECO:0000256" key="2">
    <source>
        <dbReference type="ARBA" id="ARBA00005722"/>
    </source>
</evidence>
<reference evidence="7 8" key="1">
    <citation type="journal article" date="2019" name="Int. J. Syst. Evol. Microbiol.">
        <title>The Draft Whole-Genome Sequence of the Antibiotic Producer Empedobacter haloabium ATCC 31962 Provides Indications for Its Taxonomic Reclassification.</title>
        <authorList>
            <person name="Miess H."/>
            <person name="Arlt P."/>
            <person name="Apel A.K."/>
            <person name="Weber T."/>
            <person name="Nieselt K."/>
            <person name="Hanssen F."/>
            <person name="Czemmel S."/>
            <person name="Nahnsen S."/>
            <person name="Gross H."/>
        </authorList>
    </citation>
    <scope>NUCLEOTIDE SEQUENCE [LARGE SCALE GENOMIC DNA]</scope>
    <source>
        <strain evidence="7 8">ATCC 31962</strain>
    </source>
</reference>
<dbReference type="EMBL" id="CP136508">
    <property type="protein sequence ID" value="WUR11010.1"/>
    <property type="molecule type" value="Genomic_DNA"/>
</dbReference>
<evidence type="ECO:0000256" key="1">
    <source>
        <dbReference type="ARBA" id="ARBA00004442"/>
    </source>
</evidence>
<dbReference type="PANTHER" id="PTHR38776">
    <property type="entry name" value="MLTA-INTERACTING PROTEIN-RELATED"/>
    <property type="match status" value="1"/>
</dbReference>
<dbReference type="Proteomes" id="UP000321323">
    <property type="component" value="Chromosome"/>
</dbReference>
<accession>A0ABZ1UFN7</accession>
<evidence type="ECO:0000256" key="4">
    <source>
        <dbReference type="ARBA" id="ARBA00023136"/>
    </source>
</evidence>
<evidence type="ECO:0000313" key="7">
    <source>
        <dbReference type="EMBL" id="WUR11010.1"/>
    </source>
</evidence>
<dbReference type="Pfam" id="PF06629">
    <property type="entry name" value="MipA"/>
    <property type="match status" value="1"/>
</dbReference>
<keyword evidence="3 6" id="KW-0732">Signal</keyword>
<dbReference type="InterPro" id="IPR010583">
    <property type="entry name" value="MipA"/>
</dbReference>
<proteinExistence type="inferred from homology"/>
<feature type="signal peptide" evidence="6">
    <location>
        <begin position="1"/>
        <end position="24"/>
    </location>
</feature>
<gene>
    <name evidence="7" type="ORF">E7V67_014910</name>
</gene>
<sequence length="277" mass="30063">MGRSFALYLACCAWLAAIATPVSAAQPALPLWEAGIVAGAASTPAYPGADDRSTRALALPLVIYRGKVLRADRSGINARLFDSDRVELDVGFAASLPARSRDVALRDGMPDLRSLVEFGPRLKVLLAAPDAVSRVRLELPLRAPFELGHGFRRHGFVFEPRIVYETGSDAGTWQAAASVGAIAGNARLHAYFYDVAPQYATPWRPAYRAHGGLLATRVGLNLSRRLAPDWRVFGLVRYDHLGQAANRDSPLLRRDGGWSAGVGVTWTLYRSAARAWD</sequence>
<comment type="similarity">
    <text evidence="2">Belongs to the MipA/OmpV family.</text>
</comment>
<dbReference type="PANTHER" id="PTHR38776:SF1">
    <property type="entry name" value="MLTA-INTERACTING PROTEIN-RELATED"/>
    <property type="match status" value="1"/>
</dbReference>
<evidence type="ECO:0000256" key="3">
    <source>
        <dbReference type="ARBA" id="ARBA00022729"/>
    </source>
</evidence>
<keyword evidence="4" id="KW-0472">Membrane</keyword>
<organism evidence="7 8">
    <name type="scientific">[Empedobacter] haloabium</name>
    <dbReference type="NCBI Taxonomy" id="592317"/>
    <lineage>
        <taxon>Bacteria</taxon>
        <taxon>Pseudomonadati</taxon>
        <taxon>Pseudomonadota</taxon>
        <taxon>Betaproteobacteria</taxon>
        <taxon>Burkholderiales</taxon>
        <taxon>Oxalobacteraceae</taxon>
        <taxon>Telluria group</taxon>
        <taxon>Telluria group incertae sedis</taxon>
    </lineage>
</organism>
<comment type="subcellular location">
    <subcellularLocation>
        <location evidence="1">Cell outer membrane</location>
    </subcellularLocation>
</comment>
<protein>
    <submittedName>
        <fullName evidence="7">MipA/OmpV family protein</fullName>
    </submittedName>
</protein>
<name>A0ABZ1UFN7_9BURK</name>